<dbReference type="GO" id="GO:1990904">
    <property type="term" value="C:ribonucleoprotein complex"/>
    <property type="evidence" value="ECO:0007669"/>
    <property type="project" value="UniProtKB-KW"/>
</dbReference>
<name>A0AAD6M2W3_9ROSI</name>
<organism evidence="5 6">
    <name type="scientific">Populus alba x Populus x berolinensis</name>
    <dbReference type="NCBI Taxonomy" id="444605"/>
    <lineage>
        <taxon>Eukaryota</taxon>
        <taxon>Viridiplantae</taxon>
        <taxon>Streptophyta</taxon>
        <taxon>Embryophyta</taxon>
        <taxon>Tracheophyta</taxon>
        <taxon>Spermatophyta</taxon>
        <taxon>Magnoliopsida</taxon>
        <taxon>eudicotyledons</taxon>
        <taxon>Gunneridae</taxon>
        <taxon>Pentapetalae</taxon>
        <taxon>rosids</taxon>
        <taxon>fabids</taxon>
        <taxon>Malpighiales</taxon>
        <taxon>Salicaceae</taxon>
        <taxon>Saliceae</taxon>
        <taxon>Populus</taxon>
    </lineage>
</organism>
<evidence type="ECO:0008006" key="7">
    <source>
        <dbReference type="Google" id="ProtNLM"/>
    </source>
</evidence>
<evidence type="ECO:0000313" key="5">
    <source>
        <dbReference type="EMBL" id="KAJ6977899.1"/>
    </source>
</evidence>
<protein>
    <recommendedName>
        <fullName evidence="7">Ribosomal protein L34</fullName>
    </recommendedName>
</protein>
<evidence type="ECO:0000256" key="4">
    <source>
        <dbReference type="SAM" id="MobiDB-lite"/>
    </source>
</evidence>
<evidence type="ECO:0000256" key="3">
    <source>
        <dbReference type="ARBA" id="ARBA00023274"/>
    </source>
</evidence>
<feature type="region of interest" description="Disordered" evidence="4">
    <location>
        <begin position="1"/>
        <end position="28"/>
    </location>
</feature>
<dbReference type="GO" id="GO:0005840">
    <property type="term" value="C:ribosome"/>
    <property type="evidence" value="ECO:0007669"/>
    <property type="project" value="UniProtKB-KW"/>
</dbReference>
<dbReference type="InterPro" id="IPR008195">
    <property type="entry name" value="Ribosomal_eL34"/>
</dbReference>
<keyword evidence="3" id="KW-0687">Ribonucleoprotein</keyword>
<evidence type="ECO:0000256" key="2">
    <source>
        <dbReference type="ARBA" id="ARBA00022980"/>
    </source>
</evidence>
<dbReference type="GO" id="GO:0003735">
    <property type="term" value="F:structural constituent of ribosome"/>
    <property type="evidence" value="ECO:0007669"/>
    <property type="project" value="InterPro"/>
</dbReference>
<dbReference type="GO" id="GO:0006412">
    <property type="term" value="P:translation"/>
    <property type="evidence" value="ECO:0007669"/>
    <property type="project" value="InterPro"/>
</dbReference>
<comment type="caution">
    <text evidence="5">The sequence shown here is derived from an EMBL/GenBank/DDBJ whole genome shotgun (WGS) entry which is preliminary data.</text>
</comment>
<evidence type="ECO:0000313" key="6">
    <source>
        <dbReference type="Proteomes" id="UP001164929"/>
    </source>
</evidence>
<reference evidence="5" key="1">
    <citation type="journal article" date="2023" name="Mol. Ecol. Resour.">
        <title>Chromosome-level genome assembly of a triploid poplar Populus alba 'Berolinensis'.</title>
        <authorList>
            <person name="Chen S."/>
            <person name="Yu Y."/>
            <person name="Wang X."/>
            <person name="Wang S."/>
            <person name="Zhang T."/>
            <person name="Zhou Y."/>
            <person name="He R."/>
            <person name="Meng N."/>
            <person name="Wang Y."/>
            <person name="Liu W."/>
            <person name="Liu Z."/>
            <person name="Liu J."/>
            <person name="Guo Q."/>
            <person name="Huang H."/>
            <person name="Sederoff R.R."/>
            <person name="Wang G."/>
            <person name="Qu G."/>
            <person name="Chen S."/>
        </authorList>
    </citation>
    <scope>NUCLEOTIDE SEQUENCE</scope>
    <source>
        <strain evidence="5">SC-2020</strain>
    </source>
</reference>
<dbReference type="AlphaFoldDB" id="A0AAD6M2W3"/>
<dbReference type="EMBL" id="JAQIZT010000012">
    <property type="protein sequence ID" value="KAJ6977899.1"/>
    <property type="molecule type" value="Genomic_DNA"/>
</dbReference>
<gene>
    <name evidence="5" type="ORF">NC653_029712</name>
</gene>
<proteinExistence type="inferred from homology"/>
<dbReference type="Pfam" id="PF01199">
    <property type="entry name" value="Ribosomal_L34e"/>
    <property type="match status" value="1"/>
</dbReference>
<accession>A0AAD6M2W3</accession>
<dbReference type="Gene3D" id="6.20.370.70">
    <property type="match status" value="1"/>
</dbReference>
<comment type="similarity">
    <text evidence="1">Belongs to the eukaryotic ribosomal protein eL34 family.</text>
</comment>
<evidence type="ECO:0000256" key="1">
    <source>
        <dbReference type="ARBA" id="ARBA00009875"/>
    </source>
</evidence>
<dbReference type="Proteomes" id="UP001164929">
    <property type="component" value="Chromosome 12"/>
</dbReference>
<keyword evidence="6" id="KW-1185">Reference proteome</keyword>
<keyword evidence="2" id="KW-0689">Ribosomal protein</keyword>
<sequence length="28" mass="3371">MVQRLTYRKRHSYATKSNQHRVVKTPGQ</sequence>